<dbReference type="InterPro" id="IPR007044">
    <property type="entry name" value="Cyclodeamin/CycHdrlase"/>
</dbReference>
<feature type="domain" description="Cyclodeaminase/cyclohydrolase" evidence="1">
    <location>
        <begin position="1"/>
        <end position="38"/>
    </location>
</feature>
<proteinExistence type="predicted"/>
<dbReference type="Gene3D" id="1.20.120.680">
    <property type="entry name" value="Formiminotetrahydrofolate cyclodeaminase monomer, up-and-down helical bundle"/>
    <property type="match status" value="1"/>
</dbReference>
<dbReference type="InterPro" id="IPR036178">
    <property type="entry name" value="Formintransfe-cycloase-like_sf"/>
</dbReference>
<evidence type="ECO:0000313" key="2">
    <source>
        <dbReference type="EMBL" id="GAO29706.1"/>
    </source>
</evidence>
<gene>
    <name evidence="2" type="ORF">JCM15548_11925</name>
</gene>
<reference evidence="2 3" key="1">
    <citation type="journal article" date="2015" name="Microbes Environ.">
        <title>Distribution and evolution of nitrogen fixation genes in the phylum bacteroidetes.</title>
        <authorList>
            <person name="Inoue J."/>
            <person name="Oshima K."/>
            <person name="Suda W."/>
            <person name="Sakamoto M."/>
            <person name="Iino T."/>
            <person name="Noda S."/>
            <person name="Hongoh Y."/>
            <person name="Hattori M."/>
            <person name="Ohkuma M."/>
        </authorList>
    </citation>
    <scope>NUCLEOTIDE SEQUENCE [LARGE SCALE GENOMIC DNA]</scope>
    <source>
        <strain evidence="2">JCM 15548</strain>
    </source>
</reference>
<name>A0A0E9LX44_9BACT</name>
<dbReference type="EMBL" id="BAZW01000012">
    <property type="protein sequence ID" value="GAO29706.1"/>
    <property type="molecule type" value="Genomic_DNA"/>
</dbReference>
<dbReference type="GO" id="GO:0003824">
    <property type="term" value="F:catalytic activity"/>
    <property type="evidence" value="ECO:0007669"/>
    <property type="project" value="InterPro"/>
</dbReference>
<dbReference type="AlphaFoldDB" id="A0A0E9LX44"/>
<dbReference type="Pfam" id="PF04961">
    <property type="entry name" value="FTCD_C"/>
    <property type="match status" value="1"/>
</dbReference>
<dbReference type="Proteomes" id="UP000032900">
    <property type="component" value="Unassembled WGS sequence"/>
</dbReference>
<accession>A0A0E9LX44</accession>
<evidence type="ECO:0000259" key="1">
    <source>
        <dbReference type="Pfam" id="PF04961"/>
    </source>
</evidence>
<dbReference type="STRING" id="1236989.JCM15548_11925"/>
<organism evidence="2 3">
    <name type="scientific">Geofilum rubicundum JCM 15548</name>
    <dbReference type="NCBI Taxonomy" id="1236989"/>
    <lineage>
        <taxon>Bacteria</taxon>
        <taxon>Pseudomonadati</taxon>
        <taxon>Bacteroidota</taxon>
        <taxon>Bacteroidia</taxon>
        <taxon>Marinilabiliales</taxon>
        <taxon>Marinilabiliaceae</taxon>
        <taxon>Geofilum</taxon>
    </lineage>
</organism>
<keyword evidence="3" id="KW-1185">Reference proteome</keyword>
<protein>
    <recommendedName>
        <fullName evidence="1">Cyclodeaminase/cyclohydrolase domain-containing protein</fullName>
    </recommendedName>
</protein>
<dbReference type="SUPFAM" id="SSF101262">
    <property type="entry name" value="Methenyltetrahydrofolate cyclohydrolase-like"/>
    <property type="match status" value="1"/>
</dbReference>
<evidence type="ECO:0000313" key="3">
    <source>
        <dbReference type="Proteomes" id="UP000032900"/>
    </source>
</evidence>
<comment type="caution">
    <text evidence="2">The sequence shown here is derived from an EMBL/GenBank/DDBJ whole genome shotgun (WGS) entry which is preliminary data.</text>
</comment>
<sequence>MGAIAARAAVRGAALNVQINAKEYPDKSYNDKVLKTVTEILSKSQQLEEDILTLVHRQMQG</sequence>